<dbReference type="Pfam" id="PF13639">
    <property type="entry name" value="zf-RING_2"/>
    <property type="match status" value="1"/>
</dbReference>
<evidence type="ECO:0000256" key="4">
    <source>
        <dbReference type="PROSITE-ProRule" id="PRU00175"/>
    </source>
</evidence>
<dbReference type="InterPro" id="IPR001841">
    <property type="entry name" value="Znf_RING"/>
</dbReference>
<dbReference type="InterPro" id="IPR011016">
    <property type="entry name" value="Znf_RING-CH"/>
</dbReference>
<dbReference type="SMART" id="SM00744">
    <property type="entry name" value="RINGv"/>
    <property type="match status" value="1"/>
</dbReference>
<dbReference type="SMART" id="SM00184">
    <property type="entry name" value="RING"/>
    <property type="match status" value="1"/>
</dbReference>
<keyword evidence="5" id="KW-0812">Transmembrane</keyword>
<dbReference type="InterPro" id="IPR013083">
    <property type="entry name" value="Znf_RING/FYVE/PHD"/>
</dbReference>
<evidence type="ECO:0000259" key="6">
    <source>
        <dbReference type="PROSITE" id="PS50089"/>
    </source>
</evidence>
<protein>
    <recommendedName>
        <fullName evidence="6">RING-type domain-containing protein</fullName>
    </recommendedName>
</protein>
<keyword evidence="8" id="KW-1185">Reference proteome</keyword>
<feature type="domain" description="RING-type" evidence="6">
    <location>
        <begin position="85"/>
        <end position="129"/>
    </location>
</feature>
<gene>
    <name evidence="7" type="ORF">LTRI10_LOCUS23945</name>
</gene>
<evidence type="ECO:0000256" key="5">
    <source>
        <dbReference type="SAM" id="Phobius"/>
    </source>
</evidence>
<keyword evidence="3" id="KW-0862">Zinc</keyword>
<dbReference type="Gene3D" id="3.30.40.10">
    <property type="entry name" value="Zinc/RING finger domain, C3HC4 (zinc finger)"/>
    <property type="match status" value="1"/>
</dbReference>
<dbReference type="EMBL" id="OZ034817">
    <property type="protein sequence ID" value="CAL1382630.1"/>
    <property type="molecule type" value="Genomic_DNA"/>
</dbReference>
<evidence type="ECO:0000313" key="7">
    <source>
        <dbReference type="EMBL" id="CAL1382630.1"/>
    </source>
</evidence>
<dbReference type="SUPFAM" id="SSF57850">
    <property type="entry name" value="RING/U-box"/>
    <property type="match status" value="1"/>
</dbReference>
<sequence length="156" mass="18311">MSTSTYECQPQYNFALLIDRFTHILLWSPVVVILAIVLFLYWMEHRERQPLGDVEQGFHGYRVEIFKKTQRDQGDGRRSSSAEECAICMEEFEDGDERSLLTACCHVYHTSCLQRWLAEAYKRSCPLCRAHIVTHDRAYGESSEEIINNHLEHQLR</sequence>
<dbReference type="GO" id="GO:0008270">
    <property type="term" value="F:zinc ion binding"/>
    <property type="evidence" value="ECO:0007669"/>
    <property type="project" value="UniProtKB-KW"/>
</dbReference>
<organism evidence="7 8">
    <name type="scientific">Linum trigynum</name>
    <dbReference type="NCBI Taxonomy" id="586398"/>
    <lineage>
        <taxon>Eukaryota</taxon>
        <taxon>Viridiplantae</taxon>
        <taxon>Streptophyta</taxon>
        <taxon>Embryophyta</taxon>
        <taxon>Tracheophyta</taxon>
        <taxon>Spermatophyta</taxon>
        <taxon>Magnoliopsida</taxon>
        <taxon>eudicotyledons</taxon>
        <taxon>Gunneridae</taxon>
        <taxon>Pentapetalae</taxon>
        <taxon>rosids</taxon>
        <taxon>fabids</taxon>
        <taxon>Malpighiales</taxon>
        <taxon>Linaceae</taxon>
        <taxon>Linum</taxon>
    </lineage>
</organism>
<evidence type="ECO:0000256" key="2">
    <source>
        <dbReference type="ARBA" id="ARBA00022771"/>
    </source>
</evidence>
<keyword evidence="2 4" id="KW-0863">Zinc-finger</keyword>
<keyword evidence="5" id="KW-0472">Membrane</keyword>
<reference evidence="7 8" key="1">
    <citation type="submission" date="2024-04" db="EMBL/GenBank/DDBJ databases">
        <authorList>
            <person name="Fracassetti M."/>
        </authorList>
    </citation>
    <scope>NUCLEOTIDE SEQUENCE [LARGE SCALE GENOMIC DNA]</scope>
</reference>
<dbReference type="GO" id="GO:0061630">
    <property type="term" value="F:ubiquitin protein ligase activity"/>
    <property type="evidence" value="ECO:0007669"/>
    <property type="project" value="TreeGrafter"/>
</dbReference>
<evidence type="ECO:0000256" key="1">
    <source>
        <dbReference type="ARBA" id="ARBA00022723"/>
    </source>
</evidence>
<dbReference type="AlphaFoldDB" id="A0AAV2EAS1"/>
<keyword evidence="5" id="KW-1133">Transmembrane helix</keyword>
<dbReference type="PANTHER" id="PTHR45969:SF69">
    <property type="entry name" value="FINGER DOMAIN PROTEIN, PUTATIVE (AFU_ORTHOLOGUE AFUA_3G12190)-RELATED"/>
    <property type="match status" value="1"/>
</dbReference>
<dbReference type="Proteomes" id="UP001497516">
    <property type="component" value="Chromosome 4"/>
</dbReference>
<dbReference type="GO" id="GO:0016567">
    <property type="term" value="P:protein ubiquitination"/>
    <property type="evidence" value="ECO:0007669"/>
    <property type="project" value="TreeGrafter"/>
</dbReference>
<keyword evidence="1" id="KW-0479">Metal-binding</keyword>
<evidence type="ECO:0000256" key="3">
    <source>
        <dbReference type="ARBA" id="ARBA00022833"/>
    </source>
</evidence>
<name>A0AAV2EAS1_9ROSI</name>
<evidence type="ECO:0000313" key="8">
    <source>
        <dbReference type="Proteomes" id="UP001497516"/>
    </source>
</evidence>
<proteinExistence type="predicted"/>
<accession>A0AAV2EAS1</accession>
<dbReference type="PROSITE" id="PS50089">
    <property type="entry name" value="ZF_RING_2"/>
    <property type="match status" value="1"/>
</dbReference>
<feature type="transmembrane region" description="Helical" evidence="5">
    <location>
        <begin position="24"/>
        <end position="42"/>
    </location>
</feature>
<dbReference type="PANTHER" id="PTHR45969">
    <property type="entry name" value="RING ZINC FINGER PROTEIN-RELATED"/>
    <property type="match status" value="1"/>
</dbReference>